<reference evidence="2 3" key="1">
    <citation type="submission" date="2014-04" db="EMBL/GenBank/DDBJ databases">
        <authorList>
            <consortium name="DOE Joint Genome Institute"/>
            <person name="Kuo A."/>
            <person name="Kohler A."/>
            <person name="Costa M.D."/>
            <person name="Nagy L.G."/>
            <person name="Floudas D."/>
            <person name="Copeland A."/>
            <person name="Barry K.W."/>
            <person name="Cichocki N."/>
            <person name="Veneault-Fourrey C."/>
            <person name="LaButti K."/>
            <person name="Lindquist E.A."/>
            <person name="Lipzen A."/>
            <person name="Lundell T."/>
            <person name="Morin E."/>
            <person name="Murat C."/>
            <person name="Sun H."/>
            <person name="Tunlid A."/>
            <person name="Henrissat B."/>
            <person name="Grigoriev I.V."/>
            <person name="Hibbett D.S."/>
            <person name="Martin F."/>
            <person name="Nordberg H.P."/>
            <person name="Cantor M.N."/>
            <person name="Hua S.X."/>
        </authorList>
    </citation>
    <scope>NUCLEOTIDE SEQUENCE [LARGE SCALE GENOMIC DNA]</scope>
    <source>
        <strain evidence="2 3">441</strain>
    </source>
</reference>
<dbReference type="Proteomes" id="UP000054018">
    <property type="component" value="Unassembled WGS sequence"/>
</dbReference>
<proteinExistence type="predicted"/>
<evidence type="ECO:0000313" key="3">
    <source>
        <dbReference type="Proteomes" id="UP000054018"/>
    </source>
</evidence>
<protein>
    <submittedName>
        <fullName evidence="2">Uncharacterized protein</fullName>
    </submittedName>
</protein>
<gene>
    <name evidence="2" type="ORF">PISMIDRAFT_685685</name>
</gene>
<reference evidence="3" key="2">
    <citation type="submission" date="2015-01" db="EMBL/GenBank/DDBJ databases">
        <title>Evolutionary Origins and Diversification of the Mycorrhizal Mutualists.</title>
        <authorList>
            <consortium name="DOE Joint Genome Institute"/>
            <consortium name="Mycorrhizal Genomics Consortium"/>
            <person name="Kohler A."/>
            <person name="Kuo A."/>
            <person name="Nagy L.G."/>
            <person name="Floudas D."/>
            <person name="Copeland A."/>
            <person name="Barry K.W."/>
            <person name="Cichocki N."/>
            <person name="Veneault-Fourrey C."/>
            <person name="LaButti K."/>
            <person name="Lindquist E.A."/>
            <person name="Lipzen A."/>
            <person name="Lundell T."/>
            <person name="Morin E."/>
            <person name="Murat C."/>
            <person name="Riley R."/>
            <person name="Ohm R."/>
            <person name="Sun H."/>
            <person name="Tunlid A."/>
            <person name="Henrissat B."/>
            <person name="Grigoriev I.V."/>
            <person name="Hibbett D.S."/>
            <person name="Martin F."/>
        </authorList>
    </citation>
    <scope>NUCLEOTIDE SEQUENCE [LARGE SCALE GENOMIC DNA]</scope>
    <source>
        <strain evidence="3">441</strain>
    </source>
</reference>
<dbReference type="AlphaFoldDB" id="A0A0C9XX51"/>
<accession>A0A0C9XX51</accession>
<evidence type="ECO:0000256" key="1">
    <source>
        <dbReference type="SAM" id="MobiDB-lite"/>
    </source>
</evidence>
<evidence type="ECO:0000313" key="2">
    <source>
        <dbReference type="EMBL" id="KIK17040.1"/>
    </source>
</evidence>
<feature type="region of interest" description="Disordered" evidence="1">
    <location>
        <begin position="24"/>
        <end position="63"/>
    </location>
</feature>
<sequence length="63" mass="7438">MSVPESPPCVINNRFHLDVPWRKSTHHFHGEPEDESSGSETDYDPRVEMFSWRDNTDDDYDVQ</sequence>
<dbReference type="HOGENOM" id="CLU_2886685_0_0_1"/>
<name>A0A0C9XX51_9AGAM</name>
<keyword evidence="3" id="KW-1185">Reference proteome</keyword>
<dbReference type="EMBL" id="KN833839">
    <property type="protein sequence ID" value="KIK17040.1"/>
    <property type="molecule type" value="Genomic_DNA"/>
</dbReference>
<organism evidence="2 3">
    <name type="scientific">Pisolithus microcarpus 441</name>
    <dbReference type="NCBI Taxonomy" id="765257"/>
    <lineage>
        <taxon>Eukaryota</taxon>
        <taxon>Fungi</taxon>
        <taxon>Dikarya</taxon>
        <taxon>Basidiomycota</taxon>
        <taxon>Agaricomycotina</taxon>
        <taxon>Agaricomycetes</taxon>
        <taxon>Agaricomycetidae</taxon>
        <taxon>Boletales</taxon>
        <taxon>Sclerodermatineae</taxon>
        <taxon>Pisolithaceae</taxon>
        <taxon>Pisolithus</taxon>
    </lineage>
</organism>